<dbReference type="GO" id="GO:0043138">
    <property type="term" value="F:3'-5' DNA helicase activity"/>
    <property type="evidence" value="ECO:0007669"/>
    <property type="project" value="UniProtKB-EC"/>
</dbReference>
<dbReference type="InterPro" id="IPR033454">
    <property type="entry name" value="RecG_wedge"/>
</dbReference>
<evidence type="ECO:0000256" key="13">
    <source>
        <dbReference type="ARBA" id="ARBA00034808"/>
    </source>
</evidence>
<dbReference type="GO" id="GO:0006281">
    <property type="term" value="P:DNA repair"/>
    <property type="evidence" value="ECO:0007669"/>
    <property type="project" value="UniProtKB-UniRule"/>
</dbReference>
<evidence type="ECO:0000256" key="3">
    <source>
        <dbReference type="ARBA" id="ARBA00022741"/>
    </source>
</evidence>
<dbReference type="EC" id="5.6.2.4" evidence="13 15"/>
<dbReference type="InterPro" id="IPR004609">
    <property type="entry name" value="ATP-dep_DNA_helicase_RecG"/>
</dbReference>
<dbReference type="Gene3D" id="3.40.50.300">
    <property type="entry name" value="P-loop containing nucleotide triphosphate hydrolases"/>
    <property type="match status" value="2"/>
</dbReference>
<keyword evidence="3 15" id="KW-0547">Nucleotide-binding</keyword>
<evidence type="ECO:0000256" key="8">
    <source>
        <dbReference type="ARBA" id="ARBA00023125"/>
    </source>
</evidence>
<keyword evidence="10 15" id="KW-0234">DNA repair</keyword>
<keyword evidence="9 15" id="KW-0233">DNA recombination</keyword>
<dbReference type="OrthoDB" id="9804325at2"/>
<evidence type="ECO:0000313" key="19">
    <source>
        <dbReference type="Proteomes" id="UP000276309"/>
    </source>
</evidence>
<accession>A0A3G2L7D5</accession>
<comment type="similarity">
    <text evidence="1 15">Belongs to the helicase family. RecG subfamily.</text>
</comment>
<proteinExistence type="inferred from homology"/>
<dbReference type="GO" id="GO:0003677">
    <property type="term" value="F:DNA binding"/>
    <property type="evidence" value="ECO:0007669"/>
    <property type="project" value="UniProtKB-KW"/>
</dbReference>
<dbReference type="NCBIfam" id="NF008168">
    <property type="entry name" value="PRK10917.2-2"/>
    <property type="match status" value="1"/>
</dbReference>
<keyword evidence="5 15" id="KW-0378">Hydrolase</keyword>
<dbReference type="InterPro" id="IPR014001">
    <property type="entry name" value="Helicase_ATP-bd"/>
</dbReference>
<organism evidence="18 19">
    <name type="scientific">Euzebyella marina</name>
    <dbReference type="NCBI Taxonomy" id="1761453"/>
    <lineage>
        <taxon>Bacteria</taxon>
        <taxon>Pseudomonadati</taxon>
        <taxon>Bacteroidota</taxon>
        <taxon>Flavobacteriia</taxon>
        <taxon>Flavobacteriales</taxon>
        <taxon>Flavobacteriaceae</taxon>
        <taxon>Euzebyella</taxon>
    </lineage>
</organism>
<dbReference type="SUPFAM" id="SSF52540">
    <property type="entry name" value="P-loop containing nucleoside triphosphate hydrolases"/>
    <property type="match status" value="2"/>
</dbReference>
<dbReference type="RefSeq" id="WP_121849197.1">
    <property type="nucleotide sequence ID" value="NZ_CP032050.1"/>
</dbReference>
<dbReference type="Pfam" id="PF00270">
    <property type="entry name" value="DEAD"/>
    <property type="match status" value="1"/>
</dbReference>
<evidence type="ECO:0000256" key="7">
    <source>
        <dbReference type="ARBA" id="ARBA00022840"/>
    </source>
</evidence>
<keyword evidence="6 15" id="KW-0347">Helicase</keyword>
<dbReference type="GO" id="GO:0006310">
    <property type="term" value="P:DNA recombination"/>
    <property type="evidence" value="ECO:0007669"/>
    <property type="project" value="UniProtKB-UniRule"/>
</dbReference>
<comment type="function">
    <text evidence="15">Plays a critical role in recombination and DNA repair. Helps process Holliday junction intermediates to mature products by catalyzing branch migration. Has replication fork regression activity, unwinds stalled or blocked replication forks to make a HJ that can be resolved. Has a DNA unwinding activity characteristic of a DNA helicase with 3'-5' polarity.</text>
</comment>
<dbReference type="PROSITE" id="PS51194">
    <property type="entry name" value="HELICASE_CTER"/>
    <property type="match status" value="1"/>
</dbReference>
<dbReference type="Pfam" id="PF17191">
    <property type="entry name" value="RecG_wedge"/>
    <property type="match status" value="1"/>
</dbReference>
<feature type="domain" description="Helicase ATP-binding" evidence="16">
    <location>
        <begin position="285"/>
        <end position="447"/>
    </location>
</feature>
<dbReference type="InterPro" id="IPR045562">
    <property type="entry name" value="RecG_dom3_C"/>
</dbReference>
<comment type="catalytic activity">
    <reaction evidence="14 15">
        <text>ATP + H2O = ADP + phosphate + H(+)</text>
        <dbReference type="Rhea" id="RHEA:13065"/>
        <dbReference type="ChEBI" id="CHEBI:15377"/>
        <dbReference type="ChEBI" id="CHEBI:15378"/>
        <dbReference type="ChEBI" id="CHEBI:30616"/>
        <dbReference type="ChEBI" id="CHEBI:43474"/>
        <dbReference type="ChEBI" id="CHEBI:456216"/>
        <dbReference type="EC" id="5.6.2.4"/>
    </reaction>
</comment>
<evidence type="ECO:0000256" key="12">
    <source>
        <dbReference type="ARBA" id="ARBA00034617"/>
    </source>
</evidence>
<dbReference type="EMBL" id="CP032050">
    <property type="protein sequence ID" value="AYN68182.1"/>
    <property type="molecule type" value="Genomic_DNA"/>
</dbReference>
<dbReference type="CDD" id="cd04488">
    <property type="entry name" value="RecG_wedge_OBF"/>
    <property type="match status" value="1"/>
</dbReference>
<gene>
    <name evidence="18" type="primary">recG</name>
    <name evidence="18" type="ORF">D1013_12765</name>
</gene>
<dbReference type="AlphaFoldDB" id="A0A3G2L7D5"/>
<evidence type="ECO:0000256" key="15">
    <source>
        <dbReference type="RuleBase" id="RU363016"/>
    </source>
</evidence>
<dbReference type="SUPFAM" id="SSF50249">
    <property type="entry name" value="Nucleic acid-binding proteins"/>
    <property type="match status" value="1"/>
</dbReference>
<reference evidence="18 19" key="1">
    <citation type="submission" date="2018-08" db="EMBL/GenBank/DDBJ databases">
        <title>The reduced genetic potential of extracellular carbohydrate catabolism in Euzebyella marina RN62, a Flavobacteriia bacterium isolated from the hadal water.</title>
        <authorList>
            <person name="Xue C."/>
        </authorList>
    </citation>
    <scope>NUCLEOTIDE SEQUENCE [LARGE SCALE GENOMIC DNA]</scope>
    <source>
        <strain evidence="18 19">RN62</strain>
    </source>
</reference>
<dbReference type="SMART" id="SM00487">
    <property type="entry name" value="DEXDc"/>
    <property type="match status" value="1"/>
</dbReference>
<keyword evidence="11" id="KW-0413">Isomerase</keyword>
<dbReference type="GO" id="GO:0005524">
    <property type="term" value="F:ATP binding"/>
    <property type="evidence" value="ECO:0007669"/>
    <property type="project" value="UniProtKB-KW"/>
</dbReference>
<evidence type="ECO:0000259" key="17">
    <source>
        <dbReference type="PROSITE" id="PS51194"/>
    </source>
</evidence>
<comment type="catalytic activity">
    <reaction evidence="12 15">
        <text>Couples ATP hydrolysis with the unwinding of duplex DNA by translocating in the 3'-5' direction.</text>
        <dbReference type="EC" id="5.6.2.4"/>
    </reaction>
</comment>
<evidence type="ECO:0000256" key="14">
    <source>
        <dbReference type="ARBA" id="ARBA00048988"/>
    </source>
</evidence>
<dbReference type="SMART" id="SM00490">
    <property type="entry name" value="HELICc"/>
    <property type="match status" value="1"/>
</dbReference>
<dbReference type="CDD" id="cd17992">
    <property type="entry name" value="DEXHc_RecG"/>
    <property type="match status" value="1"/>
</dbReference>
<evidence type="ECO:0000256" key="10">
    <source>
        <dbReference type="ARBA" id="ARBA00023204"/>
    </source>
</evidence>
<dbReference type="PROSITE" id="PS51192">
    <property type="entry name" value="HELICASE_ATP_BIND_1"/>
    <property type="match status" value="1"/>
</dbReference>
<dbReference type="KEGG" id="emar:D1013_12765"/>
<keyword evidence="7 15" id="KW-0067">ATP-binding</keyword>
<keyword evidence="19" id="KW-1185">Reference proteome</keyword>
<dbReference type="InterPro" id="IPR011545">
    <property type="entry name" value="DEAD/DEAH_box_helicase_dom"/>
</dbReference>
<evidence type="ECO:0000256" key="6">
    <source>
        <dbReference type="ARBA" id="ARBA00022806"/>
    </source>
</evidence>
<dbReference type="InterPro" id="IPR047112">
    <property type="entry name" value="RecG/Mfd"/>
</dbReference>
<dbReference type="InterPro" id="IPR027417">
    <property type="entry name" value="P-loop_NTPase"/>
</dbReference>
<protein>
    <recommendedName>
        <fullName evidence="2 15">ATP-dependent DNA helicase RecG</fullName>
        <ecNumber evidence="13 15">5.6.2.4</ecNumber>
    </recommendedName>
</protein>
<dbReference type="PANTHER" id="PTHR47964">
    <property type="entry name" value="ATP-DEPENDENT DNA HELICASE HOMOLOG RECG, CHLOROPLASTIC"/>
    <property type="match status" value="1"/>
</dbReference>
<evidence type="ECO:0000313" key="18">
    <source>
        <dbReference type="EMBL" id="AYN68182.1"/>
    </source>
</evidence>
<keyword evidence="8" id="KW-0238">DNA-binding</keyword>
<sequence length="701" mass="79892">MIGQLLQTPIAYLKGVGPSRAETLQSELGIHTFQDLLSFFPNRYLDKTQYYKIGQLQRSNADVQIVGKIVNLKTVEQKKGKRLVATFVDDTGEMELVWFRGQKWIRENLKINVPYVVFGRCNWFNGKFSMPHPDMELLTEHQKGLKVAMQPIYPSTEKLGNKGITNRVISKMIQQLFMETKARFSETLSDQLLQELHLMPKPEALLNIHFPKNQELLAKAQFRLKFEELFYIQLQLLTKKALRKQKIKGLVFDQVGERFNEFYEEHLPFELTGAQKRVLREIRSDLGSNAQMNRLLQGDVGSGKTIVAVMSMLLAIDNGYQACLMAPTEILANQHFTGIKELLDKVGVSCALLTGSTKKSDRNQIHEALESGELHILVGTHALLEDKVQFQNLGLAIIDEQHRFGVAQRAKLWHKNLLPPHILVMTATPIPRTLAMSLYGDLDISVIDELPPGRKPIKTVHRYDTNRLKVFAFVRDEIKKGRQVYIVYPLIQESEALDYKDLMDGYESIARDFPLPDYQISIVHGQMKPVDKDYEMDRFVRGETHIMVATTVIEVGVNVPNASVMIIESAERFGLSQLHQLRGRVGRGADQSYCILMTSHKLSSEAKTRLQTMTQSNDGFEIAEVDLKLRGPGDLMGTQQSGVLNLKIADIVKDNDILKTARHYALQLLKSDPQLERPENLVVRNTYIKILKNKNIWNYIS</sequence>
<dbReference type="Proteomes" id="UP000276309">
    <property type="component" value="Chromosome"/>
</dbReference>
<dbReference type="InterPro" id="IPR001650">
    <property type="entry name" value="Helicase_C-like"/>
</dbReference>
<dbReference type="NCBIfam" id="TIGR00643">
    <property type="entry name" value="recG"/>
    <property type="match status" value="1"/>
</dbReference>
<evidence type="ECO:0000256" key="2">
    <source>
        <dbReference type="ARBA" id="ARBA00017846"/>
    </source>
</evidence>
<evidence type="ECO:0000256" key="1">
    <source>
        <dbReference type="ARBA" id="ARBA00007504"/>
    </source>
</evidence>
<evidence type="ECO:0000256" key="9">
    <source>
        <dbReference type="ARBA" id="ARBA00023172"/>
    </source>
</evidence>
<dbReference type="PANTHER" id="PTHR47964:SF1">
    <property type="entry name" value="ATP-DEPENDENT DNA HELICASE HOMOLOG RECG, CHLOROPLASTIC"/>
    <property type="match status" value="1"/>
</dbReference>
<evidence type="ECO:0000259" key="16">
    <source>
        <dbReference type="PROSITE" id="PS51192"/>
    </source>
</evidence>
<evidence type="ECO:0000256" key="5">
    <source>
        <dbReference type="ARBA" id="ARBA00022801"/>
    </source>
</evidence>
<name>A0A3G2L7D5_9FLAO</name>
<dbReference type="Gene3D" id="2.40.50.140">
    <property type="entry name" value="Nucleic acid-binding proteins"/>
    <property type="match status" value="1"/>
</dbReference>
<feature type="domain" description="Helicase C-terminal" evidence="17">
    <location>
        <begin position="466"/>
        <end position="633"/>
    </location>
</feature>
<evidence type="ECO:0000256" key="11">
    <source>
        <dbReference type="ARBA" id="ARBA00023235"/>
    </source>
</evidence>
<dbReference type="GO" id="GO:0016887">
    <property type="term" value="F:ATP hydrolysis activity"/>
    <property type="evidence" value="ECO:0007669"/>
    <property type="project" value="RHEA"/>
</dbReference>
<dbReference type="InterPro" id="IPR012340">
    <property type="entry name" value="NA-bd_OB-fold"/>
</dbReference>
<evidence type="ECO:0000256" key="4">
    <source>
        <dbReference type="ARBA" id="ARBA00022763"/>
    </source>
</evidence>
<keyword evidence="4 15" id="KW-0227">DNA damage</keyword>
<dbReference type="Pfam" id="PF00271">
    <property type="entry name" value="Helicase_C"/>
    <property type="match status" value="1"/>
</dbReference>
<dbReference type="NCBIfam" id="NF008165">
    <property type="entry name" value="PRK10917.1-3"/>
    <property type="match status" value="1"/>
</dbReference>
<dbReference type="Pfam" id="PF19833">
    <property type="entry name" value="RecG_dom3_C"/>
    <property type="match status" value="1"/>
</dbReference>